<keyword evidence="4" id="KW-1185">Reference proteome</keyword>
<dbReference type="RefSeq" id="WP_099579480.1">
    <property type="nucleotide sequence ID" value="NZ_MJBI02000002.1"/>
</dbReference>
<dbReference type="AlphaFoldDB" id="A0A395GAG2"/>
<feature type="coiled-coil region" evidence="1">
    <location>
        <begin position="68"/>
        <end position="146"/>
    </location>
</feature>
<sequence length="334" mass="39901">MDFINNHFGITLLLVCIVFGVMVFGFWWKSKGDLDNFKKNLEILSIIFAFISFLFTIYFTQISYKETKESNEQTKREFEHTLDNEREEKSNNIKIINLKLSNEIDRLSEQVNTLTEIKDINGYYDLNKLNNQHNEILKTIRDIKSLEIKEYSKTYFETLKEIKQIENTIQIFNESINLHNYNQGIPKAKLMKGLTPSTDYRIDLKNKIDEIKGLEENVYISDTVVTKDHFIYFRDAKIDNDNLEVKLDVKVNDDETKFINREFHREFFVLIDDFDRKYNNTDDLKAIDVNNQEYKHITLKFKIDDDINDYKLIYSDQLNPENMKIKEYTFIIDN</sequence>
<proteinExistence type="predicted"/>
<comment type="caution">
    <text evidence="3">The sequence shown here is derived from an EMBL/GenBank/DDBJ whole genome shotgun (WGS) entry which is preliminary data.</text>
</comment>
<reference evidence="3 4" key="1">
    <citation type="journal article" date="2018" name="Front. Microbiol.">
        <title>Description and Comparative Genomics of Macrococcus caseolyticus subsp. hominis subsp. nov., Macrococcus goetzii sp. nov., Macrococcus epidermidis sp. nov., and Macrococcus bohemicus sp. nov., Novel Macrococci From Human Clinical Material With Virulence Potential and Suspected Uptake of Foreign DNA by Natural Transformation.</title>
        <authorList>
            <person name="Maslanova I."/>
            <person name="Wertheimer Z."/>
            <person name="Sedlacek I."/>
            <person name="Svec P."/>
            <person name="Indrakova A."/>
            <person name="Kovarovic V."/>
            <person name="Schumann P."/>
            <person name="Sproer C."/>
            <person name="Kralova S."/>
            <person name="Sedo O."/>
            <person name="Kristofova L."/>
            <person name="Vrbovska V."/>
            <person name="Fuzik T."/>
            <person name="Petras P."/>
            <person name="Zdrahal Z."/>
            <person name="Ruzickova V."/>
            <person name="Doskar J."/>
            <person name="Pantucek R."/>
        </authorList>
    </citation>
    <scope>NUCLEOTIDE SEQUENCE [LARGE SCALE GENOMIC DNA]</scope>
    <source>
        <strain evidence="3 4">CCM 4927</strain>
    </source>
</reference>
<accession>A0A395GAG2</accession>
<dbReference type="EMBL" id="MJBI02000002">
    <property type="protein sequence ID" value="RAI81059.1"/>
    <property type="molecule type" value="Genomic_DNA"/>
</dbReference>
<dbReference type="Proteomes" id="UP000229523">
    <property type="component" value="Unassembled WGS sequence"/>
</dbReference>
<feature type="transmembrane region" description="Helical" evidence="2">
    <location>
        <begin position="6"/>
        <end position="28"/>
    </location>
</feature>
<evidence type="ECO:0000313" key="4">
    <source>
        <dbReference type="Proteomes" id="UP000229523"/>
    </source>
</evidence>
<keyword evidence="2" id="KW-0472">Membrane</keyword>
<keyword evidence="1" id="KW-0175">Coiled coil</keyword>
<gene>
    <name evidence="3" type="ORF">BFS35_005705</name>
</gene>
<protein>
    <submittedName>
        <fullName evidence="3">Uncharacterized protein</fullName>
    </submittedName>
</protein>
<evidence type="ECO:0000256" key="2">
    <source>
        <dbReference type="SAM" id="Phobius"/>
    </source>
</evidence>
<feature type="transmembrane region" description="Helical" evidence="2">
    <location>
        <begin position="40"/>
        <end position="59"/>
    </location>
</feature>
<evidence type="ECO:0000256" key="1">
    <source>
        <dbReference type="SAM" id="Coils"/>
    </source>
</evidence>
<evidence type="ECO:0000313" key="3">
    <source>
        <dbReference type="EMBL" id="RAI81059.1"/>
    </source>
</evidence>
<keyword evidence="2" id="KW-0812">Transmembrane</keyword>
<organism evidence="3 4">
    <name type="scientific">Macrococcoides goetzii</name>
    <dbReference type="NCBI Taxonomy" id="1891097"/>
    <lineage>
        <taxon>Bacteria</taxon>
        <taxon>Bacillati</taxon>
        <taxon>Bacillota</taxon>
        <taxon>Bacilli</taxon>
        <taxon>Bacillales</taxon>
        <taxon>Staphylococcaceae</taxon>
        <taxon>Macrococcoides</taxon>
    </lineage>
</organism>
<name>A0A395GAG2_9STAP</name>
<keyword evidence="2" id="KW-1133">Transmembrane helix</keyword>